<dbReference type="CDD" id="cd00090">
    <property type="entry name" value="HTH_ARSR"/>
    <property type="match status" value="1"/>
</dbReference>
<dbReference type="Pfam" id="PF12802">
    <property type="entry name" value="MarR_2"/>
    <property type="match status" value="1"/>
</dbReference>
<dbReference type="Gene3D" id="1.10.287.160">
    <property type="entry name" value="HR1 repeat"/>
    <property type="match status" value="1"/>
</dbReference>
<dbReference type="SUPFAM" id="SSF46785">
    <property type="entry name" value="Winged helix' DNA-binding domain"/>
    <property type="match status" value="1"/>
</dbReference>
<dbReference type="InterPro" id="IPR000835">
    <property type="entry name" value="HTH_MarR-typ"/>
</dbReference>
<keyword evidence="3" id="KW-0804">Transcription</keyword>
<dbReference type="InterPro" id="IPR036390">
    <property type="entry name" value="WH_DNA-bd_sf"/>
</dbReference>
<name>A0A7X0HKP1_9ACTN</name>
<keyword evidence="6" id="KW-1185">Reference proteome</keyword>
<evidence type="ECO:0000259" key="4">
    <source>
        <dbReference type="Pfam" id="PF12802"/>
    </source>
</evidence>
<comment type="caution">
    <text evidence="5">The sequence shown here is derived from an EMBL/GenBank/DDBJ whole genome shotgun (WGS) entry which is preliminary data.</text>
</comment>
<sequence>MTSDNTAETGKPRAGRDEEAVARFVERFAGEMTEGGMQRMGSRVFAALLASDDGALTSTELSEQLRISPAAVSGAVRYLSQVGMVRREREPGTRRDRYSLHDQLWYETFSRRDAVVARWGAVLQEGAETLGPDSPAGRRVAESAEFFAFVQKEIPLMMERWRAQREGRAAAES</sequence>
<keyword evidence="1" id="KW-0805">Transcription regulation</keyword>
<evidence type="ECO:0000256" key="2">
    <source>
        <dbReference type="ARBA" id="ARBA00023125"/>
    </source>
</evidence>
<dbReference type="RefSeq" id="WP_373312496.1">
    <property type="nucleotide sequence ID" value="NZ_BNBN01000003.1"/>
</dbReference>
<feature type="domain" description="HTH marR-type" evidence="4">
    <location>
        <begin position="36"/>
        <end position="95"/>
    </location>
</feature>
<evidence type="ECO:0000256" key="1">
    <source>
        <dbReference type="ARBA" id="ARBA00023015"/>
    </source>
</evidence>
<dbReference type="InterPro" id="IPR011991">
    <property type="entry name" value="ArsR-like_HTH"/>
</dbReference>
<dbReference type="PANTHER" id="PTHR38465:SF2">
    <property type="entry name" value="HTH-TYPE TRANSCRIPTIONAL REGULATOR MMPR5"/>
    <property type="match status" value="1"/>
</dbReference>
<dbReference type="Gene3D" id="1.10.10.10">
    <property type="entry name" value="Winged helix-like DNA-binding domain superfamily/Winged helix DNA-binding domain"/>
    <property type="match status" value="1"/>
</dbReference>
<dbReference type="InterPro" id="IPR052362">
    <property type="entry name" value="HTH-GbsR_regulator"/>
</dbReference>
<organism evidence="5 6">
    <name type="scientific">Streptomyces candidus</name>
    <dbReference type="NCBI Taxonomy" id="67283"/>
    <lineage>
        <taxon>Bacteria</taxon>
        <taxon>Bacillati</taxon>
        <taxon>Actinomycetota</taxon>
        <taxon>Actinomycetes</taxon>
        <taxon>Kitasatosporales</taxon>
        <taxon>Streptomycetaceae</taxon>
        <taxon>Streptomyces</taxon>
    </lineage>
</organism>
<evidence type="ECO:0000313" key="5">
    <source>
        <dbReference type="EMBL" id="MBB6438124.1"/>
    </source>
</evidence>
<dbReference type="Proteomes" id="UP000540423">
    <property type="component" value="Unassembled WGS sequence"/>
</dbReference>
<accession>A0A7X0HKP1</accession>
<proteinExistence type="predicted"/>
<dbReference type="GO" id="GO:0003700">
    <property type="term" value="F:DNA-binding transcription factor activity"/>
    <property type="evidence" value="ECO:0007669"/>
    <property type="project" value="InterPro"/>
</dbReference>
<dbReference type="EMBL" id="JACHEM010000012">
    <property type="protein sequence ID" value="MBB6438124.1"/>
    <property type="molecule type" value="Genomic_DNA"/>
</dbReference>
<dbReference type="PANTHER" id="PTHR38465">
    <property type="entry name" value="HTH-TYPE TRANSCRIPTIONAL REGULATOR MJ1563-RELATED"/>
    <property type="match status" value="1"/>
</dbReference>
<evidence type="ECO:0000256" key="3">
    <source>
        <dbReference type="ARBA" id="ARBA00023163"/>
    </source>
</evidence>
<dbReference type="InterPro" id="IPR036388">
    <property type="entry name" value="WH-like_DNA-bd_sf"/>
</dbReference>
<gene>
    <name evidence="5" type="ORF">HNQ79_004628</name>
</gene>
<dbReference type="AlphaFoldDB" id="A0A7X0HKP1"/>
<keyword evidence="2 5" id="KW-0238">DNA-binding</keyword>
<evidence type="ECO:0000313" key="6">
    <source>
        <dbReference type="Proteomes" id="UP000540423"/>
    </source>
</evidence>
<reference evidence="5 6" key="1">
    <citation type="submission" date="2020-08" db="EMBL/GenBank/DDBJ databases">
        <title>Genomic Encyclopedia of Type Strains, Phase IV (KMG-IV): sequencing the most valuable type-strain genomes for metagenomic binning, comparative biology and taxonomic classification.</title>
        <authorList>
            <person name="Goeker M."/>
        </authorList>
    </citation>
    <scope>NUCLEOTIDE SEQUENCE [LARGE SCALE GENOMIC DNA]</scope>
    <source>
        <strain evidence="5 6">DSM 40141</strain>
    </source>
</reference>
<dbReference type="GO" id="GO:0003677">
    <property type="term" value="F:DNA binding"/>
    <property type="evidence" value="ECO:0007669"/>
    <property type="project" value="UniProtKB-KW"/>
</dbReference>
<protein>
    <submittedName>
        <fullName evidence="5">DNA-binding transcriptional ArsR family regulator</fullName>
    </submittedName>
</protein>